<accession>A0ABV7Q7A4</accession>
<reference evidence="2" key="1">
    <citation type="journal article" date="2019" name="Int. J. Syst. Evol. Microbiol.">
        <title>The Global Catalogue of Microorganisms (GCM) 10K type strain sequencing project: providing services to taxonomists for standard genome sequencing and annotation.</title>
        <authorList>
            <consortium name="The Broad Institute Genomics Platform"/>
            <consortium name="The Broad Institute Genome Sequencing Center for Infectious Disease"/>
            <person name="Wu L."/>
            <person name="Ma J."/>
        </authorList>
    </citation>
    <scope>NUCLEOTIDE SEQUENCE [LARGE SCALE GENOMIC DNA]</scope>
    <source>
        <strain evidence="2">CGMCC 4.7396</strain>
    </source>
</reference>
<proteinExistence type="predicted"/>
<dbReference type="Proteomes" id="UP001595712">
    <property type="component" value="Unassembled WGS sequence"/>
</dbReference>
<comment type="caution">
    <text evidence="1">The sequence shown here is derived from an EMBL/GenBank/DDBJ whole genome shotgun (WGS) entry which is preliminary data.</text>
</comment>
<dbReference type="EMBL" id="JBHRWO010000021">
    <property type="protein sequence ID" value="MFC3495719.1"/>
    <property type="molecule type" value="Genomic_DNA"/>
</dbReference>
<gene>
    <name evidence="1" type="ORF">ACFO8M_24830</name>
</gene>
<evidence type="ECO:0000313" key="1">
    <source>
        <dbReference type="EMBL" id="MFC3495719.1"/>
    </source>
</evidence>
<protein>
    <submittedName>
        <fullName evidence="1">Uncharacterized protein</fullName>
    </submittedName>
</protein>
<evidence type="ECO:0000313" key="2">
    <source>
        <dbReference type="Proteomes" id="UP001595712"/>
    </source>
</evidence>
<keyword evidence="2" id="KW-1185">Reference proteome</keyword>
<name>A0ABV7Q7A4_9ACTN</name>
<sequence length="56" mass="6091">MVRLDGVDARLRPSARTGLVDVNLDGQYLTVPGFSGAGMLADPAFRCEITARMPRR</sequence>
<dbReference type="RefSeq" id="WP_387980500.1">
    <property type="nucleotide sequence ID" value="NZ_JBHRWO010000021.1"/>
</dbReference>
<organism evidence="1 2">
    <name type="scientific">Glycomyces rhizosphaerae</name>
    <dbReference type="NCBI Taxonomy" id="2054422"/>
    <lineage>
        <taxon>Bacteria</taxon>
        <taxon>Bacillati</taxon>
        <taxon>Actinomycetota</taxon>
        <taxon>Actinomycetes</taxon>
        <taxon>Glycomycetales</taxon>
        <taxon>Glycomycetaceae</taxon>
        <taxon>Glycomyces</taxon>
    </lineage>
</organism>